<sequence length="196" mass="21262">MFERLAMPRTRRTVSVLPYGALDREHLVKHLLELARRVGVENVTMRALAAEAGTSASSVYYHVKDKAALLDLLAESVLGAIAIPTDGDWEQRIAELHTNAWRAMVEVPGIAALLQQRSLAGLAGAMDHAAKTIMAESGWPPEDLDAAHVVLYIHLLGSVQLEHHLHGTGSDDAYARFHQGLRIILAGLATCRPSAP</sequence>
<dbReference type="GO" id="GO:0000976">
    <property type="term" value="F:transcription cis-regulatory region binding"/>
    <property type="evidence" value="ECO:0007669"/>
    <property type="project" value="TreeGrafter"/>
</dbReference>
<dbReference type="Pfam" id="PF00440">
    <property type="entry name" value="TetR_N"/>
    <property type="match status" value="1"/>
</dbReference>
<dbReference type="eggNOG" id="COG1309">
    <property type="taxonomic scope" value="Bacteria"/>
</dbReference>
<reference evidence="6 7" key="1">
    <citation type="submission" date="2016-04" db="EMBL/GenBank/DDBJ databases">
        <title>Draft Genome Sequences of Staphylococcus capitis Strain H36, S. capitis Strain H65, S. cohnii Strain H62, S. hominis Strain H69, Mycobacterium iranicum Strain H39, Plantibacter sp. Strain H53, Pseudomonas oryzihabitans Strain H72, and Microbacterium sp. Strain H83, isolated from residential settings.</title>
        <authorList>
            <person name="Lymperopoulou D."/>
            <person name="Adams R.I."/>
            <person name="Lindow S."/>
            <person name="Coil D.A."/>
            <person name="Jospin G."/>
            <person name="Eisen J.A."/>
        </authorList>
    </citation>
    <scope>NUCLEOTIDE SEQUENCE [LARGE SCALE GENOMIC DNA]</scope>
    <source>
        <strain evidence="6 7">H39</strain>
    </source>
</reference>
<evidence type="ECO:0000313" key="6">
    <source>
        <dbReference type="EMBL" id="OAN36380.1"/>
    </source>
</evidence>
<dbReference type="PROSITE" id="PS50977">
    <property type="entry name" value="HTH_TETR_2"/>
    <property type="match status" value="1"/>
</dbReference>
<keyword evidence="2 4" id="KW-0238">DNA-binding</keyword>
<dbReference type="InterPro" id="IPR036271">
    <property type="entry name" value="Tet_transcr_reg_TetR-rel_C_sf"/>
</dbReference>
<dbReference type="InterPro" id="IPR009057">
    <property type="entry name" value="Homeodomain-like_sf"/>
</dbReference>
<gene>
    <name evidence="6" type="ORF">A4X20_24590</name>
</gene>
<evidence type="ECO:0000256" key="3">
    <source>
        <dbReference type="ARBA" id="ARBA00023163"/>
    </source>
</evidence>
<evidence type="ECO:0000256" key="2">
    <source>
        <dbReference type="ARBA" id="ARBA00023125"/>
    </source>
</evidence>
<dbReference type="SUPFAM" id="SSF46689">
    <property type="entry name" value="Homeodomain-like"/>
    <property type="match status" value="1"/>
</dbReference>
<evidence type="ECO:0000313" key="7">
    <source>
        <dbReference type="Proteomes" id="UP000078396"/>
    </source>
</evidence>
<keyword evidence="1" id="KW-0805">Transcription regulation</keyword>
<dbReference type="PANTHER" id="PTHR30055:SF151">
    <property type="entry name" value="TRANSCRIPTIONAL REGULATORY PROTEIN"/>
    <property type="match status" value="1"/>
</dbReference>
<feature type="domain" description="HTH tetR-type" evidence="5">
    <location>
        <begin position="21"/>
        <end position="81"/>
    </location>
</feature>
<keyword evidence="3" id="KW-0804">Transcription</keyword>
<dbReference type="InterPro" id="IPR050109">
    <property type="entry name" value="HTH-type_TetR-like_transc_reg"/>
</dbReference>
<evidence type="ECO:0000259" key="5">
    <source>
        <dbReference type="PROSITE" id="PS50977"/>
    </source>
</evidence>
<evidence type="ECO:0000256" key="4">
    <source>
        <dbReference type="PROSITE-ProRule" id="PRU00335"/>
    </source>
</evidence>
<dbReference type="InterPro" id="IPR001647">
    <property type="entry name" value="HTH_TetR"/>
</dbReference>
<dbReference type="GO" id="GO:0003700">
    <property type="term" value="F:DNA-binding transcription factor activity"/>
    <property type="evidence" value="ECO:0007669"/>
    <property type="project" value="TreeGrafter"/>
</dbReference>
<dbReference type="Gene3D" id="1.10.357.10">
    <property type="entry name" value="Tetracycline Repressor, domain 2"/>
    <property type="match status" value="1"/>
</dbReference>
<evidence type="ECO:0000256" key="1">
    <source>
        <dbReference type="ARBA" id="ARBA00023015"/>
    </source>
</evidence>
<accession>A0A178LRV7</accession>
<dbReference type="EMBL" id="LWCS01000034">
    <property type="protein sequence ID" value="OAN36380.1"/>
    <property type="molecule type" value="Genomic_DNA"/>
</dbReference>
<dbReference type="Gene3D" id="1.10.10.60">
    <property type="entry name" value="Homeodomain-like"/>
    <property type="match status" value="1"/>
</dbReference>
<comment type="caution">
    <text evidence="6">The sequence shown here is derived from an EMBL/GenBank/DDBJ whole genome shotgun (WGS) entry which is preliminary data.</text>
</comment>
<organism evidence="6 7">
    <name type="scientific">Mycolicibacterium iranicum</name>
    <name type="common">Mycobacterium iranicum</name>
    <dbReference type="NCBI Taxonomy" id="912594"/>
    <lineage>
        <taxon>Bacteria</taxon>
        <taxon>Bacillati</taxon>
        <taxon>Actinomycetota</taxon>
        <taxon>Actinomycetes</taxon>
        <taxon>Mycobacteriales</taxon>
        <taxon>Mycobacteriaceae</taxon>
        <taxon>Mycolicibacterium</taxon>
    </lineage>
</organism>
<proteinExistence type="predicted"/>
<feature type="DNA-binding region" description="H-T-H motif" evidence="4">
    <location>
        <begin position="44"/>
        <end position="63"/>
    </location>
</feature>
<protein>
    <submittedName>
        <fullName evidence="6">TetR family transcriptional regulator</fullName>
    </submittedName>
</protein>
<dbReference type="PANTHER" id="PTHR30055">
    <property type="entry name" value="HTH-TYPE TRANSCRIPTIONAL REGULATOR RUTR"/>
    <property type="match status" value="1"/>
</dbReference>
<dbReference type="AlphaFoldDB" id="A0A178LRV7"/>
<dbReference type="SUPFAM" id="SSF48498">
    <property type="entry name" value="Tetracyclin repressor-like, C-terminal domain"/>
    <property type="match status" value="1"/>
</dbReference>
<name>A0A178LRV7_MYCIR</name>
<dbReference type="STRING" id="912594.AWC12_16445"/>
<dbReference type="Proteomes" id="UP000078396">
    <property type="component" value="Unassembled WGS sequence"/>
</dbReference>